<dbReference type="PANTHER" id="PTHR30349">
    <property type="entry name" value="PHAGE INTEGRASE-RELATED"/>
    <property type="match status" value="1"/>
</dbReference>
<dbReference type="Pfam" id="PF00589">
    <property type="entry name" value="Phage_integrase"/>
    <property type="match status" value="1"/>
</dbReference>
<evidence type="ECO:0000313" key="8">
    <source>
        <dbReference type="Proteomes" id="UP001232973"/>
    </source>
</evidence>
<dbReference type="CDD" id="cd00397">
    <property type="entry name" value="DNA_BRE_C"/>
    <property type="match status" value="1"/>
</dbReference>
<sequence length="238" mass="27287">MDIERFIQRLGTQGMSGRTINRKLHALNSFFHCMQSHGVVAVNPAQVVARISVEKKERGFLTHEQLAALLNQPTDPLITPPLWTLAYTGQRVSELCSLQKRDVDLDQRVIRVRGKGNRERTLPIHDDLHHILEGYTHHELRGVDAYDHFFHSHNTSTLSPSTMNRWLRNIVTHLGWSTHVTVHTLRHTFGYMYVDHGGNVVELQKLLGHESLATTSIYCHTTHTRLSEGISRFPHFGR</sequence>
<dbReference type="Proteomes" id="UP001232973">
    <property type="component" value="Unassembled WGS sequence"/>
</dbReference>
<evidence type="ECO:0000256" key="2">
    <source>
        <dbReference type="ARBA" id="ARBA00023125"/>
    </source>
</evidence>
<comment type="similarity">
    <text evidence="1">Belongs to the 'phage' integrase family.</text>
</comment>
<evidence type="ECO:0000259" key="5">
    <source>
        <dbReference type="PROSITE" id="PS51898"/>
    </source>
</evidence>
<dbReference type="PROSITE" id="PS51898">
    <property type="entry name" value="TYR_RECOMBINASE"/>
    <property type="match status" value="1"/>
</dbReference>
<evidence type="ECO:0000313" key="7">
    <source>
        <dbReference type="EMBL" id="MDQ0191584.1"/>
    </source>
</evidence>
<dbReference type="InterPro" id="IPR002104">
    <property type="entry name" value="Integrase_catalytic"/>
</dbReference>
<proteinExistence type="inferred from homology"/>
<evidence type="ECO:0000256" key="4">
    <source>
        <dbReference type="PROSITE-ProRule" id="PRU01248"/>
    </source>
</evidence>
<keyword evidence="8" id="KW-1185">Reference proteome</keyword>
<accession>A0ABT9XNG3</accession>
<feature type="domain" description="Core-binding (CB)" evidence="6">
    <location>
        <begin position="1"/>
        <end position="35"/>
    </location>
</feature>
<dbReference type="SUPFAM" id="SSF56349">
    <property type="entry name" value="DNA breaking-rejoining enzymes"/>
    <property type="match status" value="1"/>
</dbReference>
<organism evidence="7 8">
    <name type="scientific">Alicyclobacillus cycloheptanicus</name>
    <dbReference type="NCBI Taxonomy" id="1457"/>
    <lineage>
        <taxon>Bacteria</taxon>
        <taxon>Bacillati</taxon>
        <taxon>Bacillota</taxon>
        <taxon>Bacilli</taxon>
        <taxon>Bacillales</taxon>
        <taxon>Alicyclobacillaceae</taxon>
        <taxon>Alicyclobacillus</taxon>
    </lineage>
</organism>
<dbReference type="InterPro" id="IPR044068">
    <property type="entry name" value="CB"/>
</dbReference>
<reference evidence="7 8" key="1">
    <citation type="submission" date="2023-07" db="EMBL/GenBank/DDBJ databases">
        <title>Genomic Encyclopedia of Type Strains, Phase IV (KMG-IV): sequencing the most valuable type-strain genomes for metagenomic binning, comparative biology and taxonomic classification.</title>
        <authorList>
            <person name="Goeker M."/>
        </authorList>
    </citation>
    <scope>NUCLEOTIDE SEQUENCE [LARGE SCALE GENOMIC DNA]</scope>
    <source>
        <strain evidence="7 8">DSM 4006</strain>
    </source>
</reference>
<dbReference type="InterPro" id="IPR013762">
    <property type="entry name" value="Integrase-like_cat_sf"/>
</dbReference>
<keyword evidence="2 4" id="KW-0238">DNA-binding</keyword>
<feature type="domain" description="Tyr recombinase" evidence="5">
    <location>
        <begin position="56"/>
        <end position="231"/>
    </location>
</feature>
<gene>
    <name evidence="7" type="ORF">J2S03_003455</name>
</gene>
<comment type="caution">
    <text evidence="7">The sequence shown here is derived from an EMBL/GenBank/DDBJ whole genome shotgun (WGS) entry which is preliminary data.</text>
</comment>
<dbReference type="Gene3D" id="1.10.443.10">
    <property type="entry name" value="Intergrase catalytic core"/>
    <property type="match status" value="1"/>
</dbReference>
<dbReference type="InterPro" id="IPR011010">
    <property type="entry name" value="DNA_brk_join_enz"/>
</dbReference>
<keyword evidence="3" id="KW-0233">DNA recombination</keyword>
<dbReference type="Gene3D" id="1.10.150.130">
    <property type="match status" value="1"/>
</dbReference>
<dbReference type="InterPro" id="IPR010998">
    <property type="entry name" value="Integrase_recombinase_N"/>
</dbReference>
<evidence type="ECO:0000256" key="3">
    <source>
        <dbReference type="ARBA" id="ARBA00023172"/>
    </source>
</evidence>
<evidence type="ECO:0000256" key="1">
    <source>
        <dbReference type="ARBA" id="ARBA00008857"/>
    </source>
</evidence>
<dbReference type="EMBL" id="JAUSTP010000057">
    <property type="protein sequence ID" value="MDQ0191584.1"/>
    <property type="molecule type" value="Genomic_DNA"/>
</dbReference>
<evidence type="ECO:0000259" key="6">
    <source>
        <dbReference type="PROSITE" id="PS51900"/>
    </source>
</evidence>
<dbReference type="PROSITE" id="PS51900">
    <property type="entry name" value="CB"/>
    <property type="match status" value="1"/>
</dbReference>
<protein>
    <submittedName>
        <fullName evidence="7">Integrase/recombinase XerD</fullName>
    </submittedName>
</protein>
<dbReference type="PANTHER" id="PTHR30349:SF64">
    <property type="entry name" value="PROPHAGE INTEGRASE INTD-RELATED"/>
    <property type="match status" value="1"/>
</dbReference>
<dbReference type="InterPro" id="IPR050090">
    <property type="entry name" value="Tyrosine_recombinase_XerCD"/>
</dbReference>
<name>A0ABT9XNG3_9BACL</name>